<dbReference type="Gene3D" id="3.30.559.10">
    <property type="entry name" value="Chloramphenicol acetyltransferase-like domain"/>
    <property type="match status" value="1"/>
</dbReference>
<organism evidence="1 2">
    <name type="scientific">Botryosphaeria dothidea</name>
    <dbReference type="NCBI Taxonomy" id="55169"/>
    <lineage>
        <taxon>Eukaryota</taxon>
        <taxon>Fungi</taxon>
        <taxon>Dikarya</taxon>
        <taxon>Ascomycota</taxon>
        <taxon>Pezizomycotina</taxon>
        <taxon>Dothideomycetes</taxon>
        <taxon>Dothideomycetes incertae sedis</taxon>
        <taxon>Botryosphaeriales</taxon>
        <taxon>Botryosphaeriaceae</taxon>
        <taxon>Botryosphaeria</taxon>
    </lineage>
</organism>
<sequence length="183" mass="20338">MAVQFPLDKLEGDPTSVFHIAIDGRLRTNPPVHERTLGCFLEYVAIKLPIRRMLKSLSLADIAVEVRKAIQKADEEFTDDVTVLVEKVEDVDRLVPTAFLDVPGFNCVQSSWINFALYGLDWGNALGRKIEAVRSPDVGVLNGLQIVLPVLPDDGLEVLMGVAESCIGRLMHDPLWTRFAEVK</sequence>
<dbReference type="Proteomes" id="UP000572817">
    <property type="component" value="Unassembled WGS sequence"/>
</dbReference>
<reference evidence="1" key="1">
    <citation type="submission" date="2020-04" db="EMBL/GenBank/DDBJ databases">
        <title>Genome Assembly and Annotation of Botryosphaeria dothidea sdau 11-99, a Latent Pathogen of Apple Fruit Ring Rot in China.</title>
        <authorList>
            <person name="Yu C."/>
            <person name="Diao Y."/>
            <person name="Lu Q."/>
            <person name="Zhao J."/>
            <person name="Cui S."/>
            <person name="Peng C."/>
            <person name="He B."/>
            <person name="Liu H."/>
        </authorList>
    </citation>
    <scope>NUCLEOTIDE SEQUENCE [LARGE SCALE GENOMIC DNA]</scope>
    <source>
        <strain evidence="1">Sdau11-99</strain>
    </source>
</reference>
<protein>
    <submittedName>
        <fullName evidence="1">Uncharacterized protein</fullName>
    </submittedName>
</protein>
<accession>A0A8H4N4I3</accession>
<dbReference type="AlphaFoldDB" id="A0A8H4N4I3"/>
<dbReference type="InterPro" id="IPR023213">
    <property type="entry name" value="CAT-like_dom_sf"/>
</dbReference>
<gene>
    <name evidence="1" type="ORF">GTA08_BOTSDO05672</name>
</gene>
<keyword evidence="2" id="KW-1185">Reference proteome</keyword>
<evidence type="ECO:0000313" key="1">
    <source>
        <dbReference type="EMBL" id="KAF4306913.1"/>
    </source>
</evidence>
<comment type="caution">
    <text evidence="1">The sequence shown here is derived from an EMBL/GenBank/DDBJ whole genome shotgun (WGS) entry which is preliminary data.</text>
</comment>
<name>A0A8H4N4I3_9PEZI</name>
<proteinExistence type="predicted"/>
<dbReference type="EMBL" id="WWBZ02000033">
    <property type="protein sequence ID" value="KAF4306913.1"/>
    <property type="molecule type" value="Genomic_DNA"/>
</dbReference>
<dbReference type="Pfam" id="PF02458">
    <property type="entry name" value="Transferase"/>
    <property type="match status" value="1"/>
</dbReference>
<evidence type="ECO:0000313" key="2">
    <source>
        <dbReference type="Proteomes" id="UP000572817"/>
    </source>
</evidence>
<dbReference type="OrthoDB" id="1862401at2759"/>